<dbReference type="Gene3D" id="3.40.250.10">
    <property type="entry name" value="Rhodanese-like domain"/>
    <property type="match status" value="1"/>
</dbReference>
<dbReference type="PROSITE" id="PS50206">
    <property type="entry name" value="RHODANESE_3"/>
    <property type="match status" value="1"/>
</dbReference>
<dbReference type="EMBL" id="QWEA01001281">
    <property type="protein sequence ID" value="RIJ02757.1"/>
    <property type="molecule type" value="Genomic_DNA"/>
</dbReference>
<comment type="caution">
    <text evidence="2">The sequence shown here is derived from an EMBL/GenBank/DDBJ whole genome shotgun (WGS) entry which is preliminary data.</text>
</comment>
<reference evidence="2 3" key="1">
    <citation type="submission" date="2018-08" db="EMBL/GenBank/DDBJ databases">
        <title>Genome Sequence of Clavibacter michiganensis Subspecies type strains, and the Atypical Peach-Colored Strains Isolated from Tomato.</title>
        <authorList>
            <person name="Osdaghi E."/>
            <person name="Portier P."/>
            <person name="Briand M."/>
            <person name="Jacques M.-A."/>
        </authorList>
    </citation>
    <scope>NUCLEOTIDE SEQUENCE [LARGE SCALE GENOMIC DNA]</scope>
    <source>
        <strain evidence="2 3">CFBP 6488</strain>
    </source>
</reference>
<feature type="domain" description="Rhodanese" evidence="1">
    <location>
        <begin position="1"/>
        <end position="45"/>
    </location>
</feature>
<organism evidence="2 3">
    <name type="scientific">Clavibacter michiganensis subsp. insidiosus</name>
    <dbReference type="NCBI Taxonomy" id="33014"/>
    <lineage>
        <taxon>Bacteria</taxon>
        <taxon>Bacillati</taxon>
        <taxon>Actinomycetota</taxon>
        <taxon>Actinomycetes</taxon>
        <taxon>Micrococcales</taxon>
        <taxon>Microbacteriaceae</taxon>
        <taxon>Clavibacter</taxon>
    </lineage>
</organism>
<protein>
    <submittedName>
        <fullName evidence="2">Rhodanese-like domain-containing protein</fullName>
    </submittedName>
</protein>
<name>A0A399PDH2_9MICO</name>
<gene>
    <name evidence="2" type="ORF">DZF93_18080</name>
</gene>
<evidence type="ECO:0000313" key="3">
    <source>
        <dbReference type="Proteomes" id="UP000266634"/>
    </source>
</evidence>
<dbReference type="CDD" id="cd00158">
    <property type="entry name" value="RHOD"/>
    <property type="match status" value="1"/>
</dbReference>
<proteinExistence type="predicted"/>
<accession>A0A399PDH2</accession>
<dbReference type="Pfam" id="PF00581">
    <property type="entry name" value="Rhodanese"/>
    <property type="match status" value="1"/>
</dbReference>
<evidence type="ECO:0000259" key="1">
    <source>
        <dbReference type="PROSITE" id="PS50206"/>
    </source>
</evidence>
<dbReference type="Proteomes" id="UP000266634">
    <property type="component" value="Unassembled WGS sequence"/>
</dbReference>
<dbReference type="InterPro" id="IPR036873">
    <property type="entry name" value="Rhodanese-like_dom_sf"/>
</dbReference>
<sequence>PVHVICQSGGRSARATEALAARGVDAVDVEGGTSAWISAGHPLNRD</sequence>
<dbReference type="InterPro" id="IPR001763">
    <property type="entry name" value="Rhodanese-like_dom"/>
</dbReference>
<dbReference type="SUPFAM" id="SSF52821">
    <property type="entry name" value="Rhodanese/Cell cycle control phosphatase"/>
    <property type="match status" value="1"/>
</dbReference>
<feature type="non-terminal residue" evidence="2">
    <location>
        <position position="1"/>
    </location>
</feature>
<dbReference type="AlphaFoldDB" id="A0A399PDH2"/>
<evidence type="ECO:0000313" key="2">
    <source>
        <dbReference type="EMBL" id="RIJ02757.1"/>
    </source>
</evidence>